<evidence type="ECO:0000313" key="2">
    <source>
        <dbReference type="Proteomes" id="UP000317646"/>
    </source>
</evidence>
<evidence type="ECO:0000313" key="1">
    <source>
        <dbReference type="EMBL" id="TPG61701.1"/>
    </source>
</evidence>
<dbReference type="AlphaFoldDB" id="A0A502GIR9"/>
<keyword evidence="2" id="KW-1185">Reference proteome</keyword>
<gene>
    <name evidence="1" type="ORF">EAH73_19795</name>
</gene>
<accession>A0A502GIR9</accession>
<protein>
    <submittedName>
        <fullName evidence="1">Uncharacterized protein</fullName>
    </submittedName>
</protein>
<comment type="caution">
    <text evidence="1">The sequence shown here is derived from an EMBL/GenBank/DDBJ whole genome shotgun (WGS) entry which is preliminary data.</text>
</comment>
<proteinExistence type="predicted"/>
<reference evidence="1 2" key="1">
    <citation type="journal article" date="2019" name="Environ. Microbiol.">
        <title>Species interactions and distinct microbial communities in high Arctic permafrost affected cryosols are associated with the CH4 and CO2 gas fluxes.</title>
        <authorList>
            <person name="Altshuler I."/>
            <person name="Hamel J."/>
            <person name="Turney S."/>
            <person name="Magnuson E."/>
            <person name="Levesque R."/>
            <person name="Greer C."/>
            <person name="Whyte L.G."/>
        </authorList>
    </citation>
    <scope>NUCLEOTIDE SEQUENCE [LARGE SCALE GENOMIC DNA]</scope>
    <source>
        <strain evidence="1 2">S9.2P</strain>
    </source>
</reference>
<dbReference type="Proteomes" id="UP000317646">
    <property type="component" value="Unassembled WGS sequence"/>
</dbReference>
<sequence>MQVWLHQVHLADAWAFGGEARVQALVHHVLAQAGQLPPSAHPNAPALLAALQALALRAAQGPVSAAALKQELAAVLYTALRRSTAASGAPAAAPQAFAFSPPPEFAPRPTTVDFANWT</sequence>
<name>A0A502GIR9_9BACT</name>
<dbReference type="EMBL" id="RCYZ01000010">
    <property type="protein sequence ID" value="TPG61701.1"/>
    <property type="molecule type" value="Genomic_DNA"/>
</dbReference>
<organism evidence="1 2">
    <name type="scientific">Hymenobacter nivis</name>
    <dbReference type="NCBI Taxonomy" id="1850093"/>
    <lineage>
        <taxon>Bacteria</taxon>
        <taxon>Pseudomonadati</taxon>
        <taxon>Bacteroidota</taxon>
        <taxon>Cytophagia</taxon>
        <taxon>Cytophagales</taxon>
        <taxon>Hymenobacteraceae</taxon>
        <taxon>Hymenobacter</taxon>
    </lineage>
</organism>